<dbReference type="EMBL" id="JABBXD010000001">
    <property type="protein sequence ID" value="MBD3584669.1"/>
    <property type="molecule type" value="Genomic_DNA"/>
</dbReference>
<organism evidence="3 4">
    <name type="scientific">Salinimonas profundi</name>
    <dbReference type="NCBI Taxonomy" id="2729140"/>
    <lineage>
        <taxon>Bacteria</taxon>
        <taxon>Pseudomonadati</taxon>
        <taxon>Pseudomonadota</taxon>
        <taxon>Gammaproteobacteria</taxon>
        <taxon>Alteromonadales</taxon>
        <taxon>Alteromonadaceae</taxon>
        <taxon>Alteromonas/Salinimonas group</taxon>
        <taxon>Salinimonas</taxon>
    </lineage>
</organism>
<dbReference type="Pfam" id="PF13478">
    <property type="entry name" value="XdhC_C"/>
    <property type="match status" value="1"/>
</dbReference>
<accession>A0ABR8LEF5</accession>
<dbReference type="InterPro" id="IPR027051">
    <property type="entry name" value="XdhC_Rossmann_dom"/>
</dbReference>
<dbReference type="Proteomes" id="UP000624419">
    <property type="component" value="Unassembled WGS sequence"/>
</dbReference>
<proteinExistence type="predicted"/>
<evidence type="ECO:0000313" key="4">
    <source>
        <dbReference type="Proteomes" id="UP000624419"/>
    </source>
</evidence>
<dbReference type="InterPro" id="IPR052698">
    <property type="entry name" value="MoCofactor_Util/Proc"/>
</dbReference>
<dbReference type="Gene3D" id="3.40.50.720">
    <property type="entry name" value="NAD(P)-binding Rossmann-like Domain"/>
    <property type="match status" value="1"/>
</dbReference>
<keyword evidence="4" id="KW-1185">Reference proteome</keyword>
<name>A0ABR8LEF5_9ALTE</name>
<evidence type="ECO:0000313" key="3">
    <source>
        <dbReference type="EMBL" id="MBD3584669.1"/>
    </source>
</evidence>
<dbReference type="PANTHER" id="PTHR30388:SF4">
    <property type="entry name" value="MOLYBDENUM COFACTOR INSERTION CHAPERONE PAOD"/>
    <property type="match status" value="1"/>
</dbReference>
<evidence type="ECO:0000259" key="2">
    <source>
        <dbReference type="Pfam" id="PF13478"/>
    </source>
</evidence>
<dbReference type="InterPro" id="IPR003777">
    <property type="entry name" value="XdhC_CoxI"/>
</dbReference>
<dbReference type="Pfam" id="PF02625">
    <property type="entry name" value="XdhC_CoxI"/>
    <property type="match status" value="1"/>
</dbReference>
<feature type="domain" description="XdhC- CoxI" evidence="1">
    <location>
        <begin position="20"/>
        <end position="81"/>
    </location>
</feature>
<dbReference type="RefSeq" id="WP_191022113.1">
    <property type="nucleotide sequence ID" value="NZ_JABBXD010000001.1"/>
</dbReference>
<dbReference type="PANTHER" id="PTHR30388">
    <property type="entry name" value="ALDEHYDE OXIDOREDUCTASE MOLYBDENUM COFACTOR ASSEMBLY PROTEIN"/>
    <property type="match status" value="1"/>
</dbReference>
<sequence>MRHHIYHILKTWFPQKDVGQWLLATIISTRGSAYRKAGAMMLFSDTGDQFGVVSGGCLESDLFHHARKCWMTNTSRTVTYDMQEEGDVAWRLGIGCGGEVTLLLQPVSEHNDYLCLPQVLDALETNQAVSVCHRLDNSKAQIHIGDKPDSEDWFCHSVSPPNTVFIAGGGVDAVPVAQIAHTLGWQTAVNDERARYARAGDFPSSCACLAHPVAELKEQTAYQQAQAMIVMHHQVEMDARFLASVAAFPPPYLKYLCLLGPMHRTERVLSQAGIAVEELPVPLQSPAGFNVGGDLPESIALSILSQAHAALYDKPYAQSSSDWQCDSIQ</sequence>
<protein>
    <submittedName>
        <fullName evidence="3">XdhC family protein</fullName>
    </submittedName>
</protein>
<gene>
    <name evidence="3" type="ORF">HHX48_02835</name>
</gene>
<feature type="domain" description="XdhC Rossmann" evidence="2">
    <location>
        <begin position="164"/>
        <end position="306"/>
    </location>
</feature>
<evidence type="ECO:0000259" key="1">
    <source>
        <dbReference type="Pfam" id="PF02625"/>
    </source>
</evidence>
<reference evidence="3 4" key="1">
    <citation type="submission" date="2020-04" db="EMBL/GenBank/DDBJ databases">
        <title>Salinimonas sp. HHU 13199.</title>
        <authorList>
            <person name="Cui X."/>
            <person name="Zhang D."/>
        </authorList>
    </citation>
    <scope>NUCLEOTIDE SEQUENCE [LARGE SCALE GENOMIC DNA]</scope>
    <source>
        <strain evidence="3 4">HHU 13199</strain>
    </source>
</reference>
<comment type="caution">
    <text evidence="3">The sequence shown here is derived from an EMBL/GenBank/DDBJ whole genome shotgun (WGS) entry which is preliminary data.</text>
</comment>